<feature type="signal peptide" evidence="2">
    <location>
        <begin position="1"/>
        <end position="26"/>
    </location>
</feature>
<dbReference type="InterPro" id="IPR021417">
    <property type="entry name" value="DUF3060"/>
</dbReference>
<evidence type="ECO:0000313" key="3">
    <source>
        <dbReference type="EMBL" id="KJL24177.1"/>
    </source>
</evidence>
<organism evidence="3 4">
    <name type="scientific">Microbacterium foliorum</name>
    <dbReference type="NCBI Taxonomy" id="104336"/>
    <lineage>
        <taxon>Bacteria</taxon>
        <taxon>Bacillati</taxon>
        <taxon>Actinomycetota</taxon>
        <taxon>Actinomycetes</taxon>
        <taxon>Micrococcales</taxon>
        <taxon>Microbacteriaceae</taxon>
        <taxon>Microbacterium</taxon>
    </lineage>
</organism>
<keyword evidence="2" id="KW-0732">Signal</keyword>
<accession>A0A0F0KTG4</accession>
<evidence type="ECO:0000313" key="4">
    <source>
        <dbReference type="Proteomes" id="UP000033572"/>
    </source>
</evidence>
<comment type="caution">
    <text evidence="3">The sequence shown here is derived from an EMBL/GenBank/DDBJ whole genome shotgun (WGS) entry which is preliminary data.</text>
</comment>
<gene>
    <name evidence="3" type="ORF">RN50_00756</name>
</gene>
<name>A0A0F0KTG4_9MICO</name>
<protein>
    <recommendedName>
        <fullName evidence="5">DUF3060 domain-containing protein</fullName>
    </recommendedName>
</protein>
<dbReference type="GeneID" id="94445137"/>
<evidence type="ECO:0008006" key="5">
    <source>
        <dbReference type="Google" id="ProtNLM"/>
    </source>
</evidence>
<sequence length="190" mass="18806">MRRTTATSAPLTALLFVVVLSGCSVAIVDPTQPSPASATASSPSEAGSPSDDAPSPDTSPDTSPGTSPGPEQSSGSRPSADSGLSAAGQAERARLSDAATTTMPCPTDPLTSDGAVIRVEGPCADLVIELDAGVVIADDVGTVTLSGSGTVVYVREVDAITVTGSASSIFWEGVTPTVDDRGSANTLKKG</sequence>
<feature type="chain" id="PRO_5039355471" description="DUF3060 domain-containing protein" evidence="2">
    <location>
        <begin position="27"/>
        <end position="190"/>
    </location>
</feature>
<dbReference type="PATRIC" id="fig|104336.4.peg.777"/>
<dbReference type="PROSITE" id="PS51257">
    <property type="entry name" value="PROKAR_LIPOPROTEIN"/>
    <property type="match status" value="1"/>
</dbReference>
<feature type="region of interest" description="Disordered" evidence="1">
    <location>
        <begin position="32"/>
        <end position="113"/>
    </location>
</feature>
<evidence type="ECO:0000256" key="2">
    <source>
        <dbReference type="SAM" id="SignalP"/>
    </source>
</evidence>
<proteinExistence type="predicted"/>
<dbReference type="Pfam" id="PF11259">
    <property type="entry name" value="DUF3060"/>
    <property type="match status" value="1"/>
</dbReference>
<dbReference type="Proteomes" id="UP000033572">
    <property type="component" value="Unassembled WGS sequence"/>
</dbReference>
<dbReference type="AlphaFoldDB" id="A0A0F0KTG4"/>
<dbReference type="EMBL" id="JYIU01000033">
    <property type="protein sequence ID" value="KJL24177.1"/>
    <property type="molecule type" value="Genomic_DNA"/>
</dbReference>
<dbReference type="RefSeq" id="WP_045253181.1">
    <property type="nucleotide sequence ID" value="NZ_CP031425.1"/>
</dbReference>
<reference evidence="3 4" key="1">
    <citation type="submission" date="2015-02" db="EMBL/GenBank/DDBJ databases">
        <title>Draft genome sequences of ten Microbacterium spp. with emphasis on heavy metal contaminated environments.</title>
        <authorList>
            <person name="Corretto E."/>
        </authorList>
    </citation>
    <scope>NUCLEOTIDE SEQUENCE [LARGE SCALE GENOMIC DNA]</scope>
    <source>
        <strain evidence="3 4">DSM 12966</strain>
    </source>
</reference>
<feature type="compositionally biased region" description="Low complexity" evidence="1">
    <location>
        <begin position="32"/>
        <end position="70"/>
    </location>
</feature>
<keyword evidence="4" id="KW-1185">Reference proteome</keyword>
<evidence type="ECO:0000256" key="1">
    <source>
        <dbReference type="SAM" id="MobiDB-lite"/>
    </source>
</evidence>